<dbReference type="OrthoDB" id="8522906at2"/>
<sequence precursor="true">MAQTAWQMTTLALLGWLATLSVMAGETPASTPLEAAETPGERLPSAGRSLFDILLGPPGPTGEAVVPFPFAALLGRIRAELDANQASGGLTVVLIPLGRSLQRPAVADIQAFRQPRVVAAVTGEPPAAAAAGHLYLKDRLYIGYHEGAAALEVISYNETAGRFEFQVVHNYRADNRPTLRYANRALCLACHQNAAPIFSRPSWDETSASPAVAARLAATGQPYYGIAWRHGVDLPDAIDAATARSNQFTLAQRLWREGCAATTRAKAIACRAEALRVALRYRLGGGRTMTLDTPTARRDLLEPLLTHWRARWPSGLPLPDPQLPNRQPFSAIDLSDTITAALPNGLAARRIADIGAAFDPLALRPPLAIWRGQDSADVARFVHALSLFFSQTDIGLLGRQLAAAPDAPLHSVTLICRERVGTARLDLDCDGAEGSRLLARLSLQGGLIAAGSIDRLSLPGADHSGPITLGHGTPRADAAEIGFTLAEHADGVRSARGEGIRRLWLTRARGDTPATARLELVADLAPLDAAIDALAQTTLAGDSDAFDAQALRRDALLTPLFARLGVPLPVGQRSPMPPARLADVASGRDMTMAADLLPFVRQCGLCHSAASRFPPGFLHGDDSHVRANLADCAERILYRLQMNHLTAAAQLKTPMPPPAAAHAPGFAQSADLAAMLSALETLTRVRGGLGGDAVLERVYPSLAPCVPPIDPDQGELR</sequence>
<dbReference type="RefSeq" id="WP_150801270.1">
    <property type="nucleotide sequence ID" value="NZ_CABVHU010000027.1"/>
</dbReference>
<evidence type="ECO:0000256" key="1">
    <source>
        <dbReference type="ARBA" id="ARBA00022723"/>
    </source>
</evidence>
<gene>
    <name evidence="4" type="ORF">PS833_06270</name>
</gene>
<dbReference type="GO" id="GO:0046872">
    <property type="term" value="F:metal ion binding"/>
    <property type="evidence" value="ECO:0007669"/>
    <property type="project" value="UniProtKB-KW"/>
</dbReference>
<accession>A0A5E7FYI3</accession>
<dbReference type="GO" id="GO:0020037">
    <property type="term" value="F:heme binding"/>
    <property type="evidence" value="ECO:0007669"/>
    <property type="project" value="InterPro"/>
</dbReference>
<keyword evidence="1" id="KW-0479">Metal-binding</keyword>
<dbReference type="PROSITE" id="PS51007">
    <property type="entry name" value="CYTC"/>
    <property type="match status" value="1"/>
</dbReference>
<protein>
    <recommendedName>
        <fullName evidence="3">Cytochrome c domain-containing protein</fullName>
    </recommendedName>
</protein>
<evidence type="ECO:0000313" key="5">
    <source>
        <dbReference type="Proteomes" id="UP000409037"/>
    </source>
</evidence>
<dbReference type="InterPro" id="IPR009056">
    <property type="entry name" value="Cyt_c-like_dom"/>
</dbReference>
<proteinExistence type="predicted"/>
<dbReference type="AlphaFoldDB" id="A0A5E7FYI3"/>
<reference evidence="4 5" key="1">
    <citation type="submission" date="2019-09" db="EMBL/GenBank/DDBJ databases">
        <authorList>
            <person name="Chandra G."/>
            <person name="Truman W A."/>
        </authorList>
    </citation>
    <scope>NUCLEOTIDE SEQUENCE [LARGE SCALE GENOMIC DNA]</scope>
    <source>
        <strain evidence="4">PS833</strain>
    </source>
</reference>
<organism evidence="4 5">
    <name type="scientific">Pseudomonas fluorescens</name>
    <dbReference type="NCBI Taxonomy" id="294"/>
    <lineage>
        <taxon>Bacteria</taxon>
        <taxon>Pseudomonadati</taxon>
        <taxon>Pseudomonadota</taxon>
        <taxon>Gammaproteobacteria</taxon>
        <taxon>Pseudomonadales</taxon>
        <taxon>Pseudomonadaceae</taxon>
        <taxon>Pseudomonas</taxon>
    </lineage>
</organism>
<dbReference type="EMBL" id="CABVHU010000027">
    <property type="protein sequence ID" value="VVO43834.1"/>
    <property type="molecule type" value="Genomic_DNA"/>
</dbReference>
<evidence type="ECO:0000259" key="3">
    <source>
        <dbReference type="PROSITE" id="PS51007"/>
    </source>
</evidence>
<evidence type="ECO:0000313" key="4">
    <source>
        <dbReference type="EMBL" id="VVO43834.1"/>
    </source>
</evidence>
<name>A0A5E7FYI3_PSEFL</name>
<keyword evidence="2" id="KW-0408">Iron</keyword>
<evidence type="ECO:0000256" key="2">
    <source>
        <dbReference type="ARBA" id="ARBA00023004"/>
    </source>
</evidence>
<dbReference type="Proteomes" id="UP000409037">
    <property type="component" value="Unassembled WGS sequence"/>
</dbReference>
<dbReference type="GO" id="GO:0009055">
    <property type="term" value="F:electron transfer activity"/>
    <property type="evidence" value="ECO:0007669"/>
    <property type="project" value="InterPro"/>
</dbReference>
<feature type="domain" description="Cytochrome c" evidence="3">
    <location>
        <begin position="582"/>
        <end position="680"/>
    </location>
</feature>